<dbReference type="SUPFAM" id="SSF48498">
    <property type="entry name" value="Tetracyclin repressor-like, C-terminal domain"/>
    <property type="match status" value="1"/>
</dbReference>
<gene>
    <name evidence="4" type="ordered locus">Xcel_1907</name>
</gene>
<protein>
    <submittedName>
        <fullName evidence="4">Transcriptional regulator, TetR family</fullName>
    </submittedName>
</protein>
<dbReference type="PANTHER" id="PTHR47506">
    <property type="entry name" value="TRANSCRIPTIONAL REGULATORY PROTEIN"/>
    <property type="match status" value="1"/>
</dbReference>
<dbReference type="STRING" id="446471.Xcel_1907"/>
<dbReference type="InterPro" id="IPR011075">
    <property type="entry name" value="TetR_C"/>
</dbReference>
<name>D1BT84_XYLCX</name>
<dbReference type="EMBL" id="CP001821">
    <property type="protein sequence ID" value="ACZ30926.1"/>
    <property type="molecule type" value="Genomic_DNA"/>
</dbReference>
<sequence length="218" mass="23391">MENRTDIIEAGGPTDGRLLRGARSRRAVLDRAVDDASVNGLEGLSFGRLALAAPVTKSGIAGLFGSKERLQLATVERAREIFVAAVVEPARASTEPGLPRLWALVTGWLAYSRDRVFDGGCFFRAAAAELDAAGAGPVRDAVVAAVTTWQAYLTHHVRLAIENGELAQETDPDQVVFELRAFLELADDLSVLLGEPRAYVRAERAARTMLRAHGAADL</sequence>
<keyword evidence="5" id="KW-1185">Reference proteome</keyword>
<evidence type="ECO:0000313" key="5">
    <source>
        <dbReference type="Proteomes" id="UP000002255"/>
    </source>
</evidence>
<dbReference type="Proteomes" id="UP000002255">
    <property type="component" value="Chromosome"/>
</dbReference>
<dbReference type="InterPro" id="IPR036271">
    <property type="entry name" value="Tet_transcr_reg_TetR-rel_C_sf"/>
</dbReference>
<dbReference type="Pfam" id="PF16925">
    <property type="entry name" value="TetR_C_13"/>
    <property type="match status" value="1"/>
</dbReference>
<accession>D1BT84</accession>
<dbReference type="AlphaFoldDB" id="D1BT84"/>
<feature type="domain" description="Tetracyclin repressor-like C-terminal" evidence="3">
    <location>
        <begin position="97"/>
        <end position="205"/>
    </location>
</feature>
<evidence type="ECO:0000259" key="3">
    <source>
        <dbReference type="Pfam" id="PF16925"/>
    </source>
</evidence>
<dbReference type="RefSeq" id="WP_012878668.1">
    <property type="nucleotide sequence ID" value="NC_013530.1"/>
</dbReference>
<dbReference type="OrthoDB" id="326421at2"/>
<dbReference type="PANTHER" id="PTHR47506:SF6">
    <property type="entry name" value="HTH-TYPE TRANSCRIPTIONAL REPRESSOR NEMR"/>
    <property type="match status" value="1"/>
</dbReference>
<evidence type="ECO:0000256" key="2">
    <source>
        <dbReference type="ARBA" id="ARBA00023163"/>
    </source>
</evidence>
<dbReference type="Gene3D" id="1.10.357.10">
    <property type="entry name" value="Tetracycline Repressor, domain 2"/>
    <property type="match status" value="1"/>
</dbReference>
<keyword evidence="2" id="KW-0804">Transcription</keyword>
<evidence type="ECO:0000256" key="1">
    <source>
        <dbReference type="ARBA" id="ARBA00023015"/>
    </source>
</evidence>
<keyword evidence="1" id="KW-0805">Transcription regulation</keyword>
<evidence type="ECO:0000313" key="4">
    <source>
        <dbReference type="EMBL" id="ACZ30926.1"/>
    </source>
</evidence>
<dbReference type="KEGG" id="xce:Xcel_1907"/>
<reference evidence="5" key="1">
    <citation type="submission" date="2009-11" db="EMBL/GenBank/DDBJ databases">
        <title>The complete chromosome of Xylanimonas cellulosilytica DSM 15894.</title>
        <authorList>
            <consortium name="US DOE Joint Genome Institute (JGI-PGF)"/>
            <person name="Lucas S."/>
            <person name="Copeland A."/>
            <person name="Lapidus A."/>
            <person name="Glavina del Rio T."/>
            <person name="Dalin E."/>
            <person name="Tice H."/>
            <person name="Bruce D."/>
            <person name="Goodwin L."/>
            <person name="Pitluck S."/>
            <person name="Kyrpides N."/>
            <person name="Mavromatis K."/>
            <person name="Ivanova N."/>
            <person name="Mikhailova N."/>
            <person name="Foster B."/>
            <person name="Clum A."/>
            <person name="Brettin T."/>
            <person name="Detter J.C."/>
            <person name="Han C."/>
            <person name="Larimer F."/>
            <person name="Land M."/>
            <person name="Hauser L."/>
            <person name="Markowitz V."/>
            <person name="Cheng J.F."/>
            <person name="Hugenholtz P."/>
            <person name="Woyke T."/>
            <person name="Wu D."/>
            <person name="Gehrich-Schroeter G."/>
            <person name="Schneider S."/>
            <person name="Pukall S.R."/>
            <person name="Klenk H.P."/>
            <person name="Eisen J.A."/>
        </authorList>
    </citation>
    <scope>NUCLEOTIDE SEQUENCE [LARGE SCALE GENOMIC DNA]</scope>
    <source>
        <strain evidence="5">DSM 15894 / CECT 5975 / LMG 20990 / XIL07</strain>
    </source>
</reference>
<dbReference type="SUPFAM" id="SSF46689">
    <property type="entry name" value="Homeodomain-like"/>
    <property type="match status" value="1"/>
</dbReference>
<reference evidence="4 5" key="2">
    <citation type="journal article" date="2010" name="Stand. Genomic Sci.">
        <title>Complete genome sequence of Xylanimonas cellulosilytica type strain (XIL07).</title>
        <authorList>
            <person name="Foster B."/>
            <person name="Pukall R."/>
            <person name="Abt B."/>
            <person name="Nolan M."/>
            <person name="Glavina Del Rio T."/>
            <person name="Chen F."/>
            <person name="Lucas S."/>
            <person name="Tice H."/>
            <person name="Pitluck S."/>
            <person name="Cheng J.-F."/>
            <person name="Chertkov O."/>
            <person name="Brettin T."/>
            <person name="Han C."/>
            <person name="Detter J.C."/>
            <person name="Bruce D."/>
            <person name="Goodwin L."/>
            <person name="Ivanova N."/>
            <person name="Mavromatis K."/>
            <person name="Pati A."/>
            <person name="Mikhailova N."/>
            <person name="Chen A."/>
            <person name="Palaniappan K."/>
            <person name="Land M."/>
            <person name="Hauser L."/>
            <person name="Chang Y.-J."/>
            <person name="Jeffries C.D."/>
            <person name="Chain P."/>
            <person name="Rohde M."/>
            <person name="Goeker M."/>
            <person name="Bristow J."/>
            <person name="Eisen J.A."/>
            <person name="Markowitz V."/>
            <person name="Hugenholtz P."/>
            <person name="Kyrpides N.C."/>
            <person name="Klenk H.-P."/>
            <person name="Lapidus A."/>
        </authorList>
    </citation>
    <scope>NUCLEOTIDE SEQUENCE [LARGE SCALE GENOMIC DNA]</scope>
    <source>
        <strain evidence="5">DSM 15894 / CECT 5975 / LMG 20990 / XIL07</strain>
    </source>
</reference>
<dbReference type="InterPro" id="IPR009057">
    <property type="entry name" value="Homeodomain-like_sf"/>
</dbReference>
<dbReference type="Gene3D" id="1.10.10.60">
    <property type="entry name" value="Homeodomain-like"/>
    <property type="match status" value="1"/>
</dbReference>
<dbReference type="HOGENOM" id="CLU_069356_4_1_11"/>
<dbReference type="eggNOG" id="COG1309">
    <property type="taxonomic scope" value="Bacteria"/>
</dbReference>
<organism evidence="4 5">
    <name type="scientific">Xylanimonas cellulosilytica (strain DSM 15894 / JCM 12276 / CECT 5975 / KCTC 9989 / LMG 20990 / NBRC 107835 / XIL07)</name>
    <dbReference type="NCBI Taxonomy" id="446471"/>
    <lineage>
        <taxon>Bacteria</taxon>
        <taxon>Bacillati</taxon>
        <taxon>Actinomycetota</taxon>
        <taxon>Actinomycetes</taxon>
        <taxon>Micrococcales</taxon>
        <taxon>Promicromonosporaceae</taxon>
        <taxon>Xylanimonas</taxon>
    </lineage>
</organism>
<proteinExistence type="predicted"/>